<keyword evidence="2" id="KW-0238">DNA-binding</keyword>
<dbReference type="Proteomes" id="UP000264313">
    <property type="component" value="Unassembled WGS sequence"/>
</dbReference>
<feature type="domain" description="HTH marR-type" evidence="4">
    <location>
        <begin position="27"/>
        <end position="161"/>
    </location>
</feature>
<dbReference type="PRINTS" id="PR00598">
    <property type="entry name" value="HTHMARR"/>
</dbReference>
<dbReference type="GO" id="GO:0003677">
    <property type="term" value="F:DNA binding"/>
    <property type="evidence" value="ECO:0007669"/>
    <property type="project" value="UniProtKB-KW"/>
</dbReference>
<dbReference type="InterPro" id="IPR036388">
    <property type="entry name" value="WH-like_DNA-bd_sf"/>
</dbReference>
<dbReference type="Gene3D" id="1.10.10.10">
    <property type="entry name" value="Winged helix-like DNA-binding domain superfamily/Winged helix DNA-binding domain"/>
    <property type="match status" value="1"/>
</dbReference>
<keyword evidence="1" id="KW-0805">Transcription regulation</keyword>
<dbReference type="PANTHER" id="PTHR42756:SF1">
    <property type="entry name" value="TRANSCRIPTIONAL REPRESSOR OF EMRAB OPERON"/>
    <property type="match status" value="1"/>
</dbReference>
<evidence type="ECO:0000256" key="3">
    <source>
        <dbReference type="ARBA" id="ARBA00023163"/>
    </source>
</evidence>
<comment type="caution">
    <text evidence="5">The sequence shown here is derived from an EMBL/GenBank/DDBJ whole genome shotgun (WGS) entry which is preliminary data.</text>
</comment>
<evidence type="ECO:0000256" key="1">
    <source>
        <dbReference type="ARBA" id="ARBA00023015"/>
    </source>
</evidence>
<evidence type="ECO:0000313" key="6">
    <source>
        <dbReference type="Proteomes" id="UP000264313"/>
    </source>
</evidence>
<dbReference type="InterPro" id="IPR000835">
    <property type="entry name" value="HTH_MarR-typ"/>
</dbReference>
<reference evidence="5 6" key="1">
    <citation type="journal article" date="2018" name="Nat. Biotechnol.">
        <title>A standardized bacterial taxonomy based on genome phylogeny substantially revises the tree of life.</title>
        <authorList>
            <person name="Parks D.H."/>
            <person name="Chuvochina M."/>
            <person name="Waite D.W."/>
            <person name="Rinke C."/>
            <person name="Skarshewski A."/>
            <person name="Chaumeil P.A."/>
            <person name="Hugenholtz P."/>
        </authorList>
    </citation>
    <scope>NUCLEOTIDE SEQUENCE [LARGE SCALE GENOMIC DNA]</scope>
    <source>
        <strain evidence="5">UBA9958</strain>
    </source>
</reference>
<dbReference type="SMART" id="SM00347">
    <property type="entry name" value="HTH_MARR"/>
    <property type="match status" value="1"/>
</dbReference>
<dbReference type="EMBL" id="DNAA01000162">
    <property type="protein sequence ID" value="HBA09251.1"/>
    <property type="molecule type" value="Genomic_DNA"/>
</dbReference>
<dbReference type="PROSITE" id="PS50995">
    <property type="entry name" value="HTH_MARR_2"/>
    <property type="match status" value="1"/>
</dbReference>
<gene>
    <name evidence="5" type="ORF">DCW48_06610</name>
</gene>
<evidence type="ECO:0000256" key="2">
    <source>
        <dbReference type="ARBA" id="ARBA00023125"/>
    </source>
</evidence>
<organism evidence="5 6">
    <name type="scientific">Methylotenera mobilis</name>
    <dbReference type="NCBI Taxonomy" id="359408"/>
    <lineage>
        <taxon>Bacteria</taxon>
        <taxon>Pseudomonadati</taxon>
        <taxon>Pseudomonadota</taxon>
        <taxon>Betaproteobacteria</taxon>
        <taxon>Nitrosomonadales</taxon>
        <taxon>Methylophilaceae</taxon>
        <taxon>Methylotenera</taxon>
    </lineage>
</organism>
<dbReference type="Pfam" id="PF12802">
    <property type="entry name" value="MarR_2"/>
    <property type="match status" value="1"/>
</dbReference>
<evidence type="ECO:0000259" key="4">
    <source>
        <dbReference type="PROSITE" id="PS50995"/>
    </source>
</evidence>
<keyword evidence="3" id="KW-0804">Transcription</keyword>
<dbReference type="AlphaFoldDB" id="A0A351RB30"/>
<dbReference type="GO" id="GO:0003700">
    <property type="term" value="F:DNA-binding transcription factor activity"/>
    <property type="evidence" value="ECO:0007669"/>
    <property type="project" value="InterPro"/>
</dbReference>
<accession>A0A351RB30</accession>
<dbReference type="InterPro" id="IPR036390">
    <property type="entry name" value="WH_DNA-bd_sf"/>
</dbReference>
<dbReference type="SUPFAM" id="SSF46785">
    <property type="entry name" value="Winged helix' DNA-binding domain"/>
    <property type="match status" value="1"/>
</dbReference>
<evidence type="ECO:0000313" key="5">
    <source>
        <dbReference type="EMBL" id="HBA09251.1"/>
    </source>
</evidence>
<dbReference type="PROSITE" id="PS01117">
    <property type="entry name" value="HTH_MARR_1"/>
    <property type="match status" value="1"/>
</dbReference>
<sequence>MLELKDLPTTGVLHKFAERYPDADITAVSSFLHLLRVATDLSIALDTCLSKHGLLQGRWWVLILLMREDTHTATPSVLASKAGVTRATMTGLIDGLEQGGLVERVFTKSDRRSVLIHLTDAGQAKLDAVMPDYYQRLRLCMKGLNEAQRIQLEQMLDLINAGIPELTKQK</sequence>
<dbReference type="PANTHER" id="PTHR42756">
    <property type="entry name" value="TRANSCRIPTIONAL REGULATOR, MARR"/>
    <property type="match status" value="1"/>
</dbReference>
<dbReference type="STRING" id="1132855.GCA_000384255_00550"/>
<dbReference type="InterPro" id="IPR023187">
    <property type="entry name" value="Tscrpt_reg_MarR-type_CS"/>
</dbReference>
<protein>
    <submittedName>
        <fullName evidence="5">MarR family transcriptional regulator</fullName>
    </submittedName>
</protein>
<proteinExistence type="predicted"/>
<name>A0A351RB30_9PROT</name>